<gene>
    <name evidence="7" type="ORF">PIN31115_03244</name>
</gene>
<proteinExistence type="predicted"/>
<dbReference type="Pfam" id="PF00440">
    <property type="entry name" value="TetR_N"/>
    <property type="match status" value="1"/>
</dbReference>
<feature type="DNA-binding region" description="H-T-H motif" evidence="4">
    <location>
        <begin position="58"/>
        <end position="77"/>
    </location>
</feature>
<keyword evidence="3" id="KW-0804">Transcription</keyword>
<feature type="region of interest" description="Disordered" evidence="5">
    <location>
        <begin position="1"/>
        <end position="33"/>
    </location>
</feature>
<dbReference type="GO" id="GO:0000976">
    <property type="term" value="F:transcription cis-regulatory region binding"/>
    <property type="evidence" value="ECO:0007669"/>
    <property type="project" value="TreeGrafter"/>
</dbReference>
<organism evidence="7 8">
    <name type="scientific">Pandoraea iniqua</name>
    <dbReference type="NCBI Taxonomy" id="2508288"/>
    <lineage>
        <taxon>Bacteria</taxon>
        <taxon>Pseudomonadati</taxon>
        <taxon>Pseudomonadota</taxon>
        <taxon>Betaproteobacteria</taxon>
        <taxon>Burkholderiales</taxon>
        <taxon>Burkholderiaceae</taxon>
        <taxon>Pandoraea</taxon>
    </lineage>
</organism>
<evidence type="ECO:0000259" key="6">
    <source>
        <dbReference type="PROSITE" id="PS50977"/>
    </source>
</evidence>
<evidence type="ECO:0000256" key="3">
    <source>
        <dbReference type="ARBA" id="ARBA00023163"/>
    </source>
</evidence>
<name>A0A5E4WGY0_9BURK</name>
<feature type="domain" description="HTH tetR-type" evidence="6">
    <location>
        <begin position="35"/>
        <end position="95"/>
    </location>
</feature>
<dbReference type="Gene3D" id="1.10.357.10">
    <property type="entry name" value="Tetracycline Repressor, domain 2"/>
    <property type="match status" value="1"/>
</dbReference>
<dbReference type="InterPro" id="IPR009057">
    <property type="entry name" value="Homeodomain-like_sf"/>
</dbReference>
<dbReference type="Pfam" id="PF13305">
    <property type="entry name" value="TetR_C_33"/>
    <property type="match status" value="1"/>
</dbReference>
<dbReference type="SUPFAM" id="SSF48498">
    <property type="entry name" value="Tetracyclin repressor-like, C-terminal domain"/>
    <property type="match status" value="1"/>
</dbReference>
<dbReference type="SUPFAM" id="SSF46689">
    <property type="entry name" value="Homeodomain-like"/>
    <property type="match status" value="1"/>
</dbReference>
<keyword evidence="8" id="KW-1185">Reference proteome</keyword>
<dbReference type="Proteomes" id="UP000333828">
    <property type="component" value="Unassembled WGS sequence"/>
</dbReference>
<dbReference type="PANTHER" id="PTHR30055">
    <property type="entry name" value="HTH-TYPE TRANSCRIPTIONAL REGULATOR RUTR"/>
    <property type="match status" value="1"/>
</dbReference>
<dbReference type="RefSeq" id="WP_150684885.1">
    <property type="nucleotide sequence ID" value="NZ_CABPSI010000003.1"/>
</dbReference>
<keyword evidence="2 4" id="KW-0238">DNA-binding</keyword>
<reference evidence="7 8" key="1">
    <citation type="submission" date="2019-08" db="EMBL/GenBank/DDBJ databases">
        <authorList>
            <person name="Peeters C."/>
        </authorList>
    </citation>
    <scope>NUCLEOTIDE SEQUENCE [LARGE SCALE GENOMIC DNA]</scope>
    <source>
        <strain evidence="7 8">LMG 31115</strain>
    </source>
</reference>
<dbReference type="InterPro" id="IPR050109">
    <property type="entry name" value="HTH-type_TetR-like_transc_reg"/>
</dbReference>
<dbReference type="InterPro" id="IPR001647">
    <property type="entry name" value="HTH_TetR"/>
</dbReference>
<dbReference type="PROSITE" id="PS50977">
    <property type="entry name" value="HTH_TETR_2"/>
    <property type="match status" value="1"/>
</dbReference>
<evidence type="ECO:0000256" key="1">
    <source>
        <dbReference type="ARBA" id="ARBA00023015"/>
    </source>
</evidence>
<sequence>MTDKSPGKPADKPADEAARAPRAGRGAKVRPYHHGGLPEALLQAAETVLKRDGLRGLTLRSIAREAGVSHTAPQHHFGDTAGVLSELVADGHRRLAAAMSARASEATPGPARRKAVAHAYIDFAVANPDMFRLMSRNELLDLERTSLQDARRNSMRLLSGVLDPAPVVDAQGNNEWWGELDAERAVTMAAGWAYVHGLAALLVDQRFAGLVRRTPSIEDAKALVYRAIEDMAIAPER</sequence>
<evidence type="ECO:0000256" key="5">
    <source>
        <dbReference type="SAM" id="MobiDB-lite"/>
    </source>
</evidence>
<evidence type="ECO:0000313" key="7">
    <source>
        <dbReference type="EMBL" id="VVE23079.1"/>
    </source>
</evidence>
<protein>
    <submittedName>
        <fullName evidence="7">TetR family transcriptional regulator</fullName>
    </submittedName>
</protein>
<evidence type="ECO:0000256" key="2">
    <source>
        <dbReference type="ARBA" id="ARBA00023125"/>
    </source>
</evidence>
<keyword evidence="1" id="KW-0805">Transcription regulation</keyword>
<feature type="compositionally biased region" description="Basic and acidic residues" evidence="5">
    <location>
        <begin position="1"/>
        <end position="19"/>
    </location>
</feature>
<accession>A0A5E4WGY0</accession>
<dbReference type="InterPro" id="IPR036271">
    <property type="entry name" value="Tet_transcr_reg_TetR-rel_C_sf"/>
</dbReference>
<dbReference type="EMBL" id="CABPSI010000003">
    <property type="protein sequence ID" value="VVE23079.1"/>
    <property type="molecule type" value="Genomic_DNA"/>
</dbReference>
<dbReference type="InterPro" id="IPR025996">
    <property type="entry name" value="MT1864/Rv1816-like_C"/>
</dbReference>
<dbReference type="AlphaFoldDB" id="A0A5E4WGY0"/>
<evidence type="ECO:0000256" key="4">
    <source>
        <dbReference type="PROSITE-ProRule" id="PRU00335"/>
    </source>
</evidence>
<dbReference type="GO" id="GO:0003700">
    <property type="term" value="F:DNA-binding transcription factor activity"/>
    <property type="evidence" value="ECO:0007669"/>
    <property type="project" value="TreeGrafter"/>
</dbReference>
<evidence type="ECO:0000313" key="8">
    <source>
        <dbReference type="Proteomes" id="UP000333828"/>
    </source>
</evidence>
<dbReference type="PANTHER" id="PTHR30055:SF220">
    <property type="entry name" value="TETR-FAMILY REGULATORY PROTEIN"/>
    <property type="match status" value="1"/>
</dbReference>